<evidence type="ECO:0000256" key="8">
    <source>
        <dbReference type="ARBA" id="ARBA00023014"/>
    </source>
</evidence>
<dbReference type="InterPro" id="IPR039261">
    <property type="entry name" value="FNR_nucleotide-bd"/>
</dbReference>
<keyword evidence="6" id="KW-0560">Oxidoreductase</keyword>
<keyword evidence="8" id="KW-0411">Iron-sulfur</keyword>
<evidence type="ECO:0000256" key="9">
    <source>
        <dbReference type="ARBA" id="ARBA00061434"/>
    </source>
</evidence>
<keyword evidence="3" id="KW-0001">2Fe-2S</keyword>
<dbReference type="InterPro" id="IPR012675">
    <property type="entry name" value="Beta-grasp_dom_sf"/>
</dbReference>
<dbReference type="Pfam" id="PF00970">
    <property type="entry name" value="FAD_binding_6"/>
    <property type="match status" value="1"/>
</dbReference>
<dbReference type="Gene3D" id="3.10.20.30">
    <property type="match status" value="1"/>
</dbReference>
<comment type="similarity">
    <text evidence="9">In the N-terminal section; belongs to the FAD-binding oxidoreductase type 6 family.</text>
</comment>
<reference evidence="12 13" key="1">
    <citation type="submission" date="2024-06" db="EMBL/GenBank/DDBJ databases">
        <title>Sorghum-associated microbial communities from plants grown in Nebraska, USA.</title>
        <authorList>
            <person name="Schachtman D."/>
        </authorList>
    </citation>
    <scope>NUCLEOTIDE SEQUENCE [LARGE SCALE GENOMIC DNA]</scope>
    <source>
        <strain evidence="12 13">3207</strain>
    </source>
</reference>
<dbReference type="CDD" id="cd06215">
    <property type="entry name" value="FNR_iron_sulfur_binding_1"/>
    <property type="match status" value="1"/>
</dbReference>
<dbReference type="RefSeq" id="WP_354550880.1">
    <property type="nucleotide sequence ID" value="NZ_JBEPSM010000001.1"/>
</dbReference>
<dbReference type="PROSITE" id="PS00197">
    <property type="entry name" value="2FE2S_FER_1"/>
    <property type="match status" value="1"/>
</dbReference>
<dbReference type="InterPro" id="IPR001041">
    <property type="entry name" value="2Fe-2S_ferredoxin-type"/>
</dbReference>
<dbReference type="SUPFAM" id="SSF52343">
    <property type="entry name" value="Ferredoxin reductase-like, C-terminal NADP-linked domain"/>
    <property type="match status" value="1"/>
</dbReference>
<dbReference type="PROSITE" id="PS51384">
    <property type="entry name" value="FAD_FR"/>
    <property type="match status" value="1"/>
</dbReference>
<evidence type="ECO:0000256" key="2">
    <source>
        <dbReference type="ARBA" id="ARBA00022630"/>
    </source>
</evidence>
<evidence type="ECO:0000256" key="5">
    <source>
        <dbReference type="ARBA" id="ARBA00022827"/>
    </source>
</evidence>
<accession>A0ABV2QYW6</accession>
<evidence type="ECO:0000259" key="10">
    <source>
        <dbReference type="PROSITE" id="PS51085"/>
    </source>
</evidence>
<keyword evidence="2" id="KW-0285">Flavoprotein</keyword>
<organism evidence="12 13">
    <name type="scientific">Kaistia defluvii</name>
    <dbReference type="NCBI Taxonomy" id="410841"/>
    <lineage>
        <taxon>Bacteria</taxon>
        <taxon>Pseudomonadati</taxon>
        <taxon>Pseudomonadota</taxon>
        <taxon>Alphaproteobacteria</taxon>
        <taxon>Hyphomicrobiales</taxon>
        <taxon>Kaistiaceae</taxon>
        <taxon>Kaistia</taxon>
    </lineage>
</organism>
<protein>
    <submittedName>
        <fullName evidence="12">Ferredoxin-NADP reductase</fullName>
    </submittedName>
</protein>
<keyword evidence="5" id="KW-0274">FAD</keyword>
<name>A0ABV2QYW6_9HYPH</name>
<dbReference type="InterPro" id="IPR001433">
    <property type="entry name" value="OxRdtase_FAD/NAD-bd"/>
</dbReference>
<dbReference type="Gene3D" id="3.40.50.80">
    <property type="entry name" value="Nucleotide-binding domain of ferredoxin-NADP reductase (FNR) module"/>
    <property type="match status" value="1"/>
</dbReference>
<dbReference type="InterPro" id="IPR006058">
    <property type="entry name" value="2Fe2S_fd_BS"/>
</dbReference>
<feature type="domain" description="FAD-binding FR-type" evidence="11">
    <location>
        <begin position="26"/>
        <end position="129"/>
    </location>
</feature>
<gene>
    <name evidence="12" type="ORF">ABIE08_002131</name>
</gene>
<proteinExistence type="inferred from homology"/>
<dbReference type="InterPro" id="IPR050415">
    <property type="entry name" value="MRET"/>
</dbReference>
<keyword evidence="13" id="KW-1185">Reference proteome</keyword>
<comment type="cofactor">
    <cofactor evidence="1">
        <name>FAD</name>
        <dbReference type="ChEBI" id="CHEBI:57692"/>
    </cofactor>
</comment>
<dbReference type="SUPFAM" id="SSF54292">
    <property type="entry name" value="2Fe-2S ferredoxin-like"/>
    <property type="match status" value="1"/>
</dbReference>
<evidence type="ECO:0000256" key="6">
    <source>
        <dbReference type="ARBA" id="ARBA00023002"/>
    </source>
</evidence>
<evidence type="ECO:0000259" key="11">
    <source>
        <dbReference type="PROSITE" id="PS51384"/>
    </source>
</evidence>
<evidence type="ECO:0000256" key="1">
    <source>
        <dbReference type="ARBA" id="ARBA00001974"/>
    </source>
</evidence>
<dbReference type="SUPFAM" id="SSF63380">
    <property type="entry name" value="Riboflavin synthase domain-like"/>
    <property type="match status" value="1"/>
</dbReference>
<dbReference type="PANTHER" id="PTHR47354:SF6">
    <property type="entry name" value="NADH OXIDOREDUCTASE HCR"/>
    <property type="match status" value="1"/>
</dbReference>
<evidence type="ECO:0000313" key="12">
    <source>
        <dbReference type="EMBL" id="MET4634218.1"/>
    </source>
</evidence>
<keyword evidence="4" id="KW-0479">Metal-binding</keyword>
<sequence>MADGNGALLQDPVARLLEGGPVWNGESDDILVCRAVRDETHDVKTFLLAPRLQHRFAYRPGQFLTFEFDIDGEAIHRCYTISSAPTRPNLVSITVKRVPGGPVSNWLHDHLRPGATVKAIGPMGEFSCLNHPAEKYLFLSGGSGITPLMSMARTFHDLAEPRDIVFVHAARSPADIIFRSELETMARQSKSFHFAALCEADSGSEAWGGYRGRLTLPMLHLMANDWLTREIFVCGPAPFMAAVRAMLADAGFDMTRHHEESFDFAKLSGAEQEAVREAEAVMPVGKVYRVEFSKTRRVIDCPEGVPVLEAARRAGVRLPSSCTKGLCGTCKSKLVSGTVELKHQGGIRQREIDAGMTLLCCARPTSDLVVER</sequence>
<keyword evidence="7" id="KW-0408">Iron</keyword>
<dbReference type="InterPro" id="IPR008333">
    <property type="entry name" value="Cbr1-like_FAD-bd_dom"/>
</dbReference>
<dbReference type="Proteomes" id="UP001549321">
    <property type="component" value="Unassembled WGS sequence"/>
</dbReference>
<dbReference type="EMBL" id="JBEPSM010000001">
    <property type="protein sequence ID" value="MET4634218.1"/>
    <property type="molecule type" value="Genomic_DNA"/>
</dbReference>
<evidence type="ECO:0000256" key="7">
    <source>
        <dbReference type="ARBA" id="ARBA00023004"/>
    </source>
</evidence>
<dbReference type="PROSITE" id="PS51085">
    <property type="entry name" value="2FE2S_FER_2"/>
    <property type="match status" value="1"/>
</dbReference>
<dbReference type="Pfam" id="PF00111">
    <property type="entry name" value="Fer2"/>
    <property type="match status" value="1"/>
</dbReference>
<dbReference type="Gene3D" id="2.40.30.10">
    <property type="entry name" value="Translation factors"/>
    <property type="match status" value="1"/>
</dbReference>
<dbReference type="PRINTS" id="PR00410">
    <property type="entry name" value="PHEHYDRXLASE"/>
</dbReference>
<evidence type="ECO:0000313" key="13">
    <source>
        <dbReference type="Proteomes" id="UP001549321"/>
    </source>
</evidence>
<feature type="domain" description="2Fe-2S ferredoxin-type" evidence="10">
    <location>
        <begin position="288"/>
        <end position="372"/>
    </location>
</feature>
<dbReference type="Pfam" id="PF00175">
    <property type="entry name" value="NAD_binding_1"/>
    <property type="match status" value="1"/>
</dbReference>
<dbReference type="InterPro" id="IPR036010">
    <property type="entry name" value="2Fe-2S_ferredoxin-like_sf"/>
</dbReference>
<dbReference type="CDD" id="cd00207">
    <property type="entry name" value="fer2"/>
    <property type="match status" value="1"/>
</dbReference>
<comment type="caution">
    <text evidence="12">The sequence shown here is derived from an EMBL/GenBank/DDBJ whole genome shotgun (WGS) entry which is preliminary data.</text>
</comment>
<dbReference type="InterPro" id="IPR017927">
    <property type="entry name" value="FAD-bd_FR_type"/>
</dbReference>
<dbReference type="PANTHER" id="PTHR47354">
    <property type="entry name" value="NADH OXIDOREDUCTASE HCR"/>
    <property type="match status" value="1"/>
</dbReference>
<evidence type="ECO:0000256" key="3">
    <source>
        <dbReference type="ARBA" id="ARBA00022714"/>
    </source>
</evidence>
<evidence type="ECO:0000256" key="4">
    <source>
        <dbReference type="ARBA" id="ARBA00022723"/>
    </source>
</evidence>
<dbReference type="InterPro" id="IPR017938">
    <property type="entry name" value="Riboflavin_synthase-like_b-brl"/>
</dbReference>